<evidence type="ECO:0000313" key="11">
    <source>
        <dbReference type="EMBL" id="CAB4804627.1"/>
    </source>
</evidence>
<dbReference type="GO" id="GO:0051083">
    <property type="term" value="P:'de novo' cotranslational protein folding"/>
    <property type="evidence" value="ECO:0007669"/>
    <property type="project" value="TreeGrafter"/>
</dbReference>
<comment type="similarity">
    <text evidence="2">Belongs to the FKBP-type PPIase family. Tig subfamily.</text>
</comment>
<dbReference type="EMBL" id="CAFBPL010000004">
    <property type="protein sequence ID" value="CAB5007108.1"/>
    <property type="molecule type" value="Genomic_DNA"/>
</dbReference>
<evidence type="ECO:0000256" key="4">
    <source>
        <dbReference type="ARBA" id="ARBA00023110"/>
    </source>
</evidence>
<dbReference type="InterPro" id="IPR027304">
    <property type="entry name" value="Trigger_fact/SurA_dom_sf"/>
</dbReference>
<dbReference type="HAMAP" id="MF_00303">
    <property type="entry name" value="Trigger_factor_Tig"/>
    <property type="match status" value="1"/>
</dbReference>
<dbReference type="Gene3D" id="3.10.50.40">
    <property type="match status" value="1"/>
</dbReference>
<dbReference type="GO" id="GO:0003755">
    <property type="term" value="F:peptidyl-prolyl cis-trans isomerase activity"/>
    <property type="evidence" value="ECO:0007669"/>
    <property type="project" value="UniProtKB-KW"/>
</dbReference>
<dbReference type="Pfam" id="PF00254">
    <property type="entry name" value="FKBP_C"/>
    <property type="match status" value="1"/>
</dbReference>
<name>A0A6J6SKY7_9ZZZZ</name>
<evidence type="ECO:0000259" key="7">
    <source>
        <dbReference type="PROSITE" id="PS50059"/>
    </source>
</evidence>
<dbReference type="EMBL" id="CAEZWY010000006">
    <property type="protein sequence ID" value="CAB4662851.1"/>
    <property type="molecule type" value="Genomic_DNA"/>
</dbReference>
<dbReference type="InterPro" id="IPR005215">
    <property type="entry name" value="Trig_fac"/>
</dbReference>
<dbReference type="GO" id="GO:0015031">
    <property type="term" value="P:protein transport"/>
    <property type="evidence" value="ECO:0007669"/>
    <property type="project" value="InterPro"/>
</dbReference>
<evidence type="ECO:0000313" key="9">
    <source>
        <dbReference type="EMBL" id="CAB4662851.1"/>
    </source>
</evidence>
<comment type="catalytic activity">
    <reaction evidence="1">
        <text>[protein]-peptidylproline (omega=180) = [protein]-peptidylproline (omega=0)</text>
        <dbReference type="Rhea" id="RHEA:16237"/>
        <dbReference type="Rhea" id="RHEA-COMP:10747"/>
        <dbReference type="Rhea" id="RHEA-COMP:10748"/>
        <dbReference type="ChEBI" id="CHEBI:83833"/>
        <dbReference type="ChEBI" id="CHEBI:83834"/>
        <dbReference type="EC" id="5.2.1.8"/>
    </reaction>
</comment>
<dbReference type="InterPro" id="IPR008880">
    <property type="entry name" value="Trigger_fac_C"/>
</dbReference>
<evidence type="ECO:0000256" key="2">
    <source>
        <dbReference type="ARBA" id="ARBA00005464"/>
    </source>
</evidence>
<proteinExistence type="inferred from homology"/>
<dbReference type="InterPro" id="IPR046357">
    <property type="entry name" value="PPIase_dom_sf"/>
</dbReference>
<evidence type="ECO:0000313" key="12">
    <source>
        <dbReference type="EMBL" id="CAB4975457.1"/>
    </source>
</evidence>
<organism evidence="10">
    <name type="scientific">freshwater metagenome</name>
    <dbReference type="NCBI Taxonomy" id="449393"/>
    <lineage>
        <taxon>unclassified sequences</taxon>
        <taxon>metagenomes</taxon>
        <taxon>ecological metagenomes</taxon>
    </lineage>
</organism>
<dbReference type="InterPro" id="IPR001179">
    <property type="entry name" value="PPIase_FKBP_dom"/>
</dbReference>
<protein>
    <recommendedName>
        <fullName evidence="3">peptidylprolyl isomerase</fullName>
        <ecNumber evidence="3">5.2.1.8</ecNumber>
    </recommendedName>
</protein>
<keyword evidence="5" id="KW-0143">Chaperone</keyword>
<dbReference type="Gene3D" id="1.10.3120.10">
    <property type="entry name" value="Trigger factor, C-terminal domain"/>
    <property type="match status" value="1"/>
</dbReference>
<dbReference type="PIRSF" id="PIRSF003095">
    <property type="entry name" value="Trigger_factor"/>
    <property type="match status" value="1"/>
</dbReference>
<dbReference type="NCBIfam" id="TIGR00115">
    <property type="entry name" value="tig"/>
    <property type="match status" value="1"/>
</dbReference>
<evidence type="ECO:0000313" key="10">
    <source>
        <dbReference type="EMBL" id="CAB4735393.1"/>
    </source>
</evidence>
<evidence type="ECO:0000313" key="8">
    <source>
        <dbReference type="EMBL" id="CAB4585897.1"/>
    </source>
</evidence>
<dbReference type="InterPro" id="IPR008881">
    <property type="entry name" value="Trigger_fac_ribosome-bd_bac"/>
</dbReference>
<dbReference type="SUPFAM" id="SSF54534">
    <property type="entry name" value="FKBP-like"/>
    <property type="match status" value="1"/>
</dbReference>
<evidence type="ECO:0000256" key="3">
    <source>
        <dbReference type="ARBA" id="ARBA00013194"/>
    </source>
</evidence>
<dbReference type="SUPFAM" id="SSF109998">
    <property type="entry name" value="Triger factor/SurA peptide-binding domain-like"/>
    <property type="match status" value="1"/>
</dbReference>
<dbReference type="Pfam" id="PF05697">
    <property type="entry name" value="Trigger_N"/>
    <property type="match status" value="1"/>
</dbReference>
<dbReference type="SUPFAM" id="SSF102735">
    <property type="entry name" value="Trigger factor ribosome-binding domain"/>
    <property type="match status" value="1"/>
</dbReference>
<dbReference type="GO" id="GO:0044183">
    <property type="term" value="F:protein folding chaperone"/>
    <property type="evidence" value="ECO:0007669"/>
    <property type="project" value="TreeGrafter"/>
</dbReference>
<dbReference type="EMBL" id="CAFAAT010000044">
    <property type="protein sequence ID" value="CAB4804627.1"/>
    <property type="molecule type" value="Genomic_DNA"/>
</dbReference>
<dbReference type="Gene3D" id="3.30.70.1050">
    <property type="entry name" value="Trigger factor ribosome-binding domain"/>
    <property type="match status" value="1"/>
</dbReference>
<evidence type="ECO:0000256" key="6">
    <source>
        <dbReference type="ARBA" id="ARBA00023235"/>
    </source>
</evidence>
<dbReference type="InterPro" id="IPR036611">
    <property type="entry name" value="Trigger_fac_ribosome-bd_sf"/>
</dbReference>
<evidence type="ECO:0000256" key="5">
    <source>
        <dbReference type="ARBA" id="ARBA00023186"/>
    </source>
</evidence>
<dbReference type="Pfam" id="PF05698">
    <property type="entry name" value="Trigger_C"/>
    <property type="match status" value="1"/>
</dbReference>
<gene>
    <name evidence="8" type="ORF">UFOPK1791_00228</name>
    <name evidence="9" type="ORF">UFOPK2312_00114</name>
    <name evidence="10" type="ORF">UFOPK2802_00171</name>
    <name evidence="11" type="ORF">UFOPK3083_00552</name>
    <name evidence="12" type="ORF">UFOPK3948_00438</name>
    <name evidence="13" type="ORF">UFOPK4113_00086</name>
</gene>
<dbReference type="EC" id="5.2.1.8" evidence="3"/>
<keyword evidence="6" id="KW-0413">Isomerase</keyword>
<evidence type="ECO:0000313" key="13">
    <source>
        <dbReference type="EMBL" id="CAB5007108.1"/>
    </source>
</evidence>
<keyword evidence="4" id="KW-0697">Rotamase</keyword>
<dbReference type="PANTHER" id="PTHR30560:SF3">
    <property type="entry name" value="TRIGGER FACTOR-LIKE PROTEIN TIG, CHLOROPLASTIC"/>
    <property type="match status" value="1"/>
</dbReference>
<dbReference type="EMBL" id="CAFBOI010000032">
    <property type="protein sequence ID" value="CAB4975457.1"/>
    <property type="molecule type" value="Genomic_DNA"/>
</dbReference>
<dbReference type="AlphaFoldDB" id="A0A6J6SKY7"/>
<dbReference type="PANTHER" id="PTHR30560">
    <property type="entry name" value="TRIGGER FACTOR CHAPERONE AND PEPTIDYL-PROLYL CIS/TRANS ISOMERASE"/>
    <property type="match status" value="1"/>
</dbReference>
<reference evidence="10" key="1">
    <citation type="submission" date="2020-05" db="EMBL/GenBank/DDBJ databases">
        <authorList>
            <person name="Chiriac C."/>
            <person name="Salcher M."/>
            <person name="Ghai R."/>
            <person name="Kavagutti S V."/>
        </authorList>
    </citation>
    <scope>NUCLEOTIDE SEQUENCE</scope>
</reference>
<dbReference type="GO" id="GO:0043022">
    <property type="term" value="F:ribosome binding"/>
    <property type="evidence" value="ECO:0007669"/>
    <property type="project" value="TreeGrafter"/>
</dbReference>
<accession>A0A6J6SKY7</accession>
<dbReference type="EMBL" id="CAEZUF010000011">
    <property type="protein sequence ID" value="CAB4585897.1"/>
    <property type="molecule type" value="Genomic_DNA"/>
</dbReference>
<dbReference type="GO" id="GO:0043335">
    <property type="term" value="P:protein unfolding"/>
    <property type="evidence" value="ECO:0007669"/>
    <property type="project" value="TreeGrafter"/>
</dbReference>
<evidence type="ECO:0000256" key="1">
    <source>
        <dbReference type="ARBA" id="ARBA00000971"/>
    </source>
</evidence>
<dbReference type="EMBL" id="CAEZYX010000008">
    <property type="protein sequence ID" value="CAB4735393.1"/>
    <property type="molecule type" value="Genomic_DNA"/>
</dbReference>
<dbReference type="PROSITE" id="PS50059">
    <property type="entry name" value="FKBP_PPIASE"/>
    <property type="match status" value="1"/>
</dbReference>
<dbReference type="InterPro" id="IPR037041">
    <property type="entry name" value="Trigger_fac_C_sf"/>
</dbReference>
<feature type="domain" description="PPIase FKBP-type" evidence="7">
    <location>
        <begin position="162"/>
        <end position="217"/>
    </location>
</feature>
<sequence length="429" mass="47044">MKSAVEKLSPTRVKLTIDLEFTELAPHIKDAYQSISEKIVIPGFRKGKVPQAMIDQRVGRGSVLDEAINAALPVFYSQAVREHEVLAVGRPNVDITELEDNKKVAFTVEVEVRPEIDLPDFSKISVKVDDVAVTEKDIEEQVDSLRARFGTLTTVEKDAATGDFVSIDLVAKVDGKEIEGGSANGISYEVGSGKMIEGLDEVLVGLKVDDQKTFNAPLVGMADGEIGEITVTLKAVKTRELPELNDEFAKLASEFDTLTELRADVTERLTRLKGMEQGAQARDLLVQQLLDTLEIPIPEGIVEDEVTAHLEKENRLEDTVHRAEVIDEVKKSLATEFVLDAIVRAENVQVSEAELTEYLIRSSARYGMAPEQFVQEISNSGQITSVVADVSRTKALAVALERVAVEDASGRKVDLEALRPKPELAEPTE</sequence>